<organism evidence="1 2">
    <name type="scientific">Acanthoscelides obtectus</name>
    <name type="common">Bean weevil</name>
    <name type="synonym">Bruchus obtectus</name>
    <dbReference type="NCBI Taxonomy" id="200917"/>
    <lineage>
        <taxon>Eukaryota</taxon>
        <taxon>Metazoa</taxon>
        <taxon>Ecdysozoa</taxon>
        <taxon>Arthropoda</taxon>
        <taxon>Hexapoda</taxon>
        <taxon>Insecta</taxon>
        <taxon>Pterygota</taxon>
        <taxon>Neoptera</taxon>
        <taxon>Endopterygota</taxon>
        <taxon>Coleoptera</taxon>
        <taxon>Polyphaga</taxon>
        <taxon>Cucujiformia</taxon>
        <taxon>Chrysomeloidea</taxon>
        <taxon>Chrysomelidae</taxon>
        <taxon>Bruchinae</taxon>
        <taxon>Bruchini</taxon>
        <taxon>Acanthoscelides</taxon>
    </lineage>
</organism>
<dbReference type="Proteomes" id="UP001152888">
    <property type="component" value="Unassembled WGS sequence"/>
</dbReference>
<dbReference type="Gene3D" id="3.20.20.80">
    <property type="entry name" value="Glycosidases"/>
    <property type="match status" value="1"/>
</dbReference>
<dbReference type="PANTHER" id="PTHR21040:SF8">
    <property type="entry name" value="BCDNA.GH04120"/>
    <property type="match status" value="1"/>
</dbReference>
<dbReference type="EMBL" id="CAKOFQ010006679">
    <property type="protein sequence ID" value="CAH1958812.1"/>
    <property type="molecule type" value="Genomic_DNA"/>
</dbReference>
<accession>A0A9P0JTI7</accession>
<dbReference type="InterPro" id="IPR038901">
    <property type="entry name" value="HEXDC-like"/>
</dbReference>
<proteinExistence type="predicted"/>
<sequence>MEHLAFGTQRLVHLDLKGAPPKVSYFEKLFPFIKDIGATGILLEWEDTFPYTKELIQIGGLSVSAQANGAPYSLEEAHQILELVEPRLFVNFRYSSPIPFGSKI</sequence>
<evidence type="ECO:0000313" key="1">
    <source>
        <dbReference type="EMBL" id="CAH1958812.1"/>
    </source>
</evidence>
<comment type="caution">
    <text evidence="1">The sequence shown here is derived from an EMBL/GenBank/DDBJ whole genome shotgun (WGS) entry which is preliminary data.</text>
</comment>
<dbReference type="GO" id="GO:0015929">
    <property type="term" value="F:hexosaminidase activity"/>
    <property type="evidence" value="ECO:0007669"/>
    <property type="project" value="InterPro"/>
</dbReference>
<keyword evidence="2" id="KW-1185">Reference proteome</keyword>
<reference evidence="1" key="1">
    <citation type="submission" date="2022-03" db="EMBL/GenBank/DDBJ databases">
        <authorList>
            <person name="Sayadi A."/>
        </authorList>
    </citation>
    <scope>NUCLEOTIDE SEQUENCE</scope>
</reference>
<dbReference type="SUPFAM" id="SSF51445">
    <property type="entry name" value="(Trans)glycosidases"/>
    <property type="match status" value="1"/>
</dbReference>
<dbReference type="InterPro" id="IPR017853">
    <property type="entry name" value="GH"/>
</dbReference>
<evidence type="ECO:0000313" key="2">
    <source>
        <dbReference type="Proteomes" id="UP001152888"/>
    </source>
</evidence>
<gene>
    <name evidence="1" type="ORF">ACAOBT_LOCUS2862</name>
</gene>
<dbReference type="OrthoDB" id="47475at2759"/>
<dbReference type="AlphaFoldDB" id="A0A9P0JTI7"/>
<name>A0A9P0JTI7_ACAOB</name>
<dbReference type="PANTHER" id="PTHR21040">
    <property type="entry name" value="BCDNA.GH04120"/>
    <property type="match status" value="1"/>
</dbReference>
<protein>
    <submittedName>
        <fullName evidence="1">Uncharacterized protein</fullName>
    </submittedName>
</protein>